<dbReference type="AlphaFoldDB" id="A0A4C1SYX1"/>
<reference evidence="2 3" key="1">
    <citation type="journal article" date="2019" name="Commun. Biol.">
        <title>The bagworm genome reveals a unique fibroin gene that provides high tensile strength.</title>
        <authorList>
            <person name="Kono N."/>
            <person name="Nakamura H."/>
            <person name="Ohtoshi R."/>
            <person name="Tomita M."/>
            <person name="Numata K."/>
            <person name="Arakawa K."/>
        </authorList>
    </citation>
    <scope>NUCLEOTIDE SEQUENCE [LARGE SCALE GENOMIC DNA]</scope>
</reference>
<evidence type="ECO:0000313" key="3">
    <source>
        <dbReference type="Proteomes" id="UP000299102"/>
    </source>
</evidence>
<comment type="caution">
    <text evidence="2">The sequence shown here is derived from an EMBL/GenBank/DDBJ whole genome shotgun (WGS) entry which is preliminary data.</text>
</comment>
<proteinExistence type="predicted"/>
<gene>
    <name evidence="2" type="ORF">EVAR_4533_1</name>
</gene>
<name>A0A4C1SYX1_EUMVA</name>
<evidence type="ECO:0000256" key="1">
    <source>
        <dbReference type="SAM" id="MobiDB-lite"/>
    </source>
</evidence>
<dbReference type="Proteomes" id="UP000299102">
    <property type="component" value="Unassembled WGS sequence"/>
</dbReference>
<keyword evidence="3" id="KW-1185">Reference proteome</keyword>
<dbReference type="EMBL" id="BGZK01000022">
    <property type="protein sequence ID" value="GBP06378.1"/>
    <property type="molecule type" value="Genomic_DNA"/>
</dbReference>
<sequence length="94" mass="10551">MRQQQQHRLFCDRARARGTGPMGASGRPSSSLDSRVKLRFIFIRVFSNAKLSHSLDRKLAGKTRRSSSRVPVLPLTVDQEYGGHFSPSFLVLGH</sequence>
<feature type="region of interest" description="Disordered" evidence="1">
    <location>
        <begin position="1"/>
        <end position="32"/>
    </location>
</feature>
<evidence type="ECO:0000313" key="2">
    <source>
        <dbReference type="EMBL" id="GBP06378.1"/>
    </source>
</evidence>
<accession>A0A4C1SYX1</accession>
<organism evidence="2 3">
    <name type="scientific">Eumeta variegata</name>
    <name type="common">Bagworm moth</name>
    <name type="synonym">Eumeta japonica</name>
    <dbReference type="NCBI Taxonomy" id="151549"/>
    <lineage>
        <taxon>Eukaryota</taxon>
        <taxon>Metazoa</taxon>
        <taxon>Ecdysozoa</taxon>
        <taxon>Arthropoda</taxon>
        <taxon>Hexapoda</taxon>
        <taxon>Insecta</taxon>
        <taxon>Pterygota</taxon>
        <taxon>Neoptera</taxon>
        <taxon>Endopterygota</taxon>
        <taxon>Lepidoptera</taxon>
        <taxon>Glossata</taxon>
        <taxon>Ditrysia</taxon>
        <taxon>Tineoidea</taxon>
        <taxon>Psychidae</taxon>
        <taxon>Oiketicinae</taxon>
        <taxon>Eumeta</taxon>
    </lineage>
</organism>
<protein>
    <submittedName>
        <fullName evidence="2">Uncharacterized protein</fullName>
    </submittedName>
</protein>